<accession>A0A811QAT3</accession>
<keyword evidence="3" id="KW-1185">Reference proteome</keyword>
<proteinExistence type="predicted"/>
<evidence type="ECO:0000313" key="2">
    <source>
        <dbReference type="EMBL" id="CAD6252704.1"/>
    </source>
</evidence>
<dbReference type="AlphaFoldDB" id="A0A811QAT3"/>
<protein>
    <submittedName>
        <fullName evidence="2">Uncharacterized protein</fullName>
    </submittedName>
</protein>
<evidence type="ECO:0000313" key="3">
    <source>
        <dbReference type="Proteomes" id="UP000604825"/>
    </source>
</evidence>
<gene>
    <name evidence="2" type="ORF">NCGR_LOCUS36352</name>
</gene>
<sequence length="135" mass="14346">MWGSRNELSGSSRAAAAAASAAQGGGGSAMPHPPLRAAAEPCRSRPVTQQTLRRRAGAPRRGTGGRRALGHPVAKVYLHPSPSLASSRSLCAELRTRMLYDARTHRHHRGATAGWESCCRATHHRSSDRKHGSGP</sequence>
<dbReference type="EMBL" id="CAJGYO010000009">
    <property type="protein sequence ID" value="CAD6252704.1"/>
    <property type="molecule type" value="Genomic_DNA"/>
</dbReference>
<dbReference type="Proteomes" id="UP000604825">
    <property type="component" value="Unassembled WGS sequence"/>
</dbReference>
<feature type="compositionally biased region" description="Low complexity" evidence="1">
    <location>
        <begin position="9"/>
        <end position="22"/>
    </location>
</feature>
<feature type="region of interest" description="Disordered" evidence="1">
    <location>
        <begin position="1"/>
        <end position="69"/>
    </location>
</feature>
<name>A0A811QAT3_9POAL</name>
<reference evidence="2" key="1">
    <citation type="submission" date="2020-10" db="EMBL/GenBank/DDBJ databases">
        <authorList>
            <person name="Han B."/>
            <person name="Lu T."/>
            <person name="Zhao Q."/>
            <person name="Huang X."/>
            <person name="Zhao Y."/>
        </authorList>
    </citation>
    <scope>NUCLEOTIDE SEQUENCE</scope>
</reference>
<organism evidence="2 3">
    <name type="scientific">Miscanthus lutarioriparius</name>
    <dbReference type="NCBI Taxonomy" id="422564"/>
    <lineage>
        <taxon>Eukaryota</taxon>
        <taxon>Viridiplantae</taxon>
        <taxon>Streptophyta</taxon>
        <taxon>Embryophyta</taxon>
        <taxon>Tracheophyta</taxon>
        <taxon>Spermatophyta</taxon>
        <taxon>Magnoliopsida</taxon>
        <taxon>Liliopsida</taxon>
        <taxon>Poales</taxon>
        <taxon>Poaceae</taxon>
        <taxon>PACMAD clade</taxon>
        <taxon>Panicoideae</taxon>
        <taxon>Andropogonodae</taxon>
        <taxon>Andropogoneae</taxon>
        <taxon>Saccharinae</taxon>
        <taxon>Miscanthus</taxon>
    </lineage>
</organism>
<evidence type="ECO:0000256" key="1">
    <source>
        <dbReference type="SAM" id="MobiDB-lite"/>
    </source>
</evidence>
<comment type="caution">
    <text evidence="2">The sequence shown here is derived from an EMBL/GenBank/DDBJ whole genome shotgun (WGS) entry which is preliminary data.</text>
</comment>